<evidence type="ECO:0000313" key="2">
    <source>
        <dbReference type="EMBL" id="MBU4680997.1"/>
    </source>
</evidence>
<protein>
    <submittedName>
        <fullName evidence="2">Copper resistance protein</fullName>
    </submittedName>
</protein>
<feature type="transmembrane region" description="Helical" evidence="1">
    <location>
        <begin position="73"/>
        <end position="92"/>
    </location>
</feature>
<evidence type="ECO:0000256" key="1">
    <source>
        <dbReference type="SAM" id="Phobius"/>
    </source>
</evidence>
<keyword evidence="3" id="KW-1185">Reference proteome</keyword>
<accession>A0ABS6DD39</accession>
<name>A0ABS6DD39_9ENTR</name>
<reference evidence="2 3" key="1">
    <citation type="submission" date="2021-04" db="EMBL/GenBank/DDBJ databases">
        <authorList>
            <person name="Seiffert S.N."/>
        </authorList>
    </citation>
    <scope>NUCLEOTIDE SEQUENCE [LARGE SCALE GENOMIC DNA]</scope>
    <source>
        <strain evidence="2 3">1</strain>
    </source>
</reference>
<comment type="caution">
    <text evidence="2">The sequence shown here is derived from an EMBL/GenBank/DDBJ whole genome shotgun (WGS) entry which is preliminary data.</text>
</comment>
<keyword evidence="1" id="KW-0812">Transmembrane</keyword>
<reference evidence="3" key="2">
    <citation type="submission" date="2023-07" db="EMBL/GenBank/DDBJ databases">
        <title>Cedecea davisae an AmpC producer and its therapeutic implications.</title>
        <authorList>
            <person name="Notter J."/>
        </authorList>
    </citation>
    <scope>NUCLEOTIDE SEQUENCE [LARGE SCALE GENOMIC DNA]</scope>
    <source>
        <strain evidence="3">1</strain>
    </source>
</reference>
<dbReference type="Proteomes" id="UP000686327">
    <property type="component" value="Unassembled WGS sequence"/>
</dbReference>
<sequence>MVKQQRIGIWFLCLACIVVLVCTAQRMAGMHALQMKAAATTLVAQQDNPQAEEATPVTPCELSAKSLLSVPPVLFEGALLALCLLLSLLAPVRSTRMPFLPLRATSSPTLRVHLRFCVFRE</sequence>
<proteinExistence type="predicted"/>
<dbReference type="RefSeq" id="WP_216374571.1">
    <property type="nucleotide sequence ID" value="NZ_JAGRYT010000025.1"/>
</dbReference>
<organism evidence="2 3">
    <name type="scientific">Cedecea davisae</name>
    <dbReference type="NCBI Taxonomy" id="158484"/>
    <lineage>
        <taxon>Bacteria</taxon>
        <taxon>Pseudomonadati</taxon>
        <taxon>Pseudomonadota</taxon>
        <taxon>Gammaproteobacteria</taxon>
        <taxon>Enterobacterales</taxon>
        <taxon>Enterobacteriaceae</taxon>
        <taxon>Cedecea</taxon>
    </lineage>
</organism>
<gene>
    <name evidence="2" type="ORF">KC222_03095</name>
</gene>
<keyword evidence="1" id="KW-1133">Transmembrane helix</keyword>
<keyword evidence="1" id="KW-0472">Membrane</keyword>
<dbReference type="EMBL" id="JAGRYU010000004">
    <property type="protein sequence ID" value="MBU4680997.1"/>
    <property type="molecule type" value="Genomic_DNA"/>
</dbReference>
<evidence type="ECO:0000313" key="3">
    <source>
        <dbReference type="Proteomes" id="UP000686327"/>
    </source>
</evidence>